<feature type="compositionally biased region" description="Low complexity" evidence="2">
    <location>
        <begin position="486"/>
        <end position="498"/>
    </location>
</feature>
<feature type="transmembrane region" description="Helical" evidence="3">
    <location>
        <begin position="628"/>
        <end position="648"/>
    </location>
</feature>
<comment type="caution">
    <text evidence="4">The sequence shown here is derived from an EMBL/GenBank/DDBJ whole genome shotgun (WGS) entry which is preliminary data.</text>
</comment>
<dbReference type="EMBL" id="BJHX01000001">
    <property type="protein sequence ID" value="GDY63741.1"/>
    <property type="molecule type" value="Genomic_DNA"/>
</dbReference>
<accession>A0A4D4LQB8</accession>
<feature type="compositionally biased region" description="Basic residues" evidence="2">
    <location>
        <begin position="453"/>
        <end position="470"/>
    </location>
</feature>
<evidence type="ECO:0000256" key="2">
    <source>
        <dbReference type="SAM" id="MobiDB-lite"/>
    </source>
</evidence>
<gene>
    <name evidence="4" type="ORF">SAV14893_031340</name>
</gene>
<evidence type="ECO:0000313" key="4">
    <source>
        <dbReference type="EMBL" id="GDY63741.1"/>
    </source>
</evidence>
<name>A0A4D4LQB8_STRAX</name>
<dbReference type="AlphaFoldDB" id="A0A4D4LQB8"/>
<proteinExistence type="predicted"/>
<protein>
    <recommendedName>
        <fullName evidence="6">DUF4407 domain-containing protein</fullName>
    </recommendedName>
</protein>
<reference evidence="4 5" key="1">
    <citation type="submission" date="2019-04" db="EMBL/GenBank/DDBJ databases">
        <title>Draft genome sequences of Streptomyces avermitilis NBRC 14893.</title>
        <authorList>
            <person name="Komaki H."/>
            <person name="Tamura T."/>
            <person name="Hosoyama A."/>
        </authorList>
    </citation>
    <scope>NUCLEOTIDE SEQUENCE [LARGE SCALE GENOMIC DNA]</scope>
    <source>
        <strain evidence="4 5">NBRC 14893</strain>
    </source>
</reference>
<keyword evidence="3" id="KW-0472">Membrane</keyword>
<organism evidence="4 5">
    <name type="scientific">Streptomyces avermitilis</name>
    <dbReference type="NCBI Taxonomy" id="33903"/>
    <lineage>
        <taxon>Bacteria</taxon>
        <taxon>Bacillati</taxon>
        <taxon>Actinomycetota</taxon>
        <taxon>Actinomycetes</taxon>
        <taxon>Kitasatosporales</taxon>
        <taxon>Streptomycetaceae</taxon>
        <taxon>Streptomyces</taxon>
    </lineage>
</organism>
<dbReference type="Proteomes" id="UP000302139">
    <property type="component" value="Unassembled WGS sequence"/>
</dbReference>
<feature type="region of interest" description="Disordered" evidence="2">
    <location>
        <begin position="453"/>
        <end position="532"/>
    </location>
</feature>
<dbReference type="InterPro" id="IPR025519">
    <property type="entry name" value="DUF4407"/>
</dbReference>
<keyword evidence="3" id="KW-1133">Transmembrane helix</keyword>
<keyword evidence="1" id="KW-0175">Coiled coil</keyword>
<feature type="transmembrane region" description="Helical" evidence="3">
    <location>
        <begin position="563"/>
        <end position="582"/>
    </location>
</feature>
<feature type="compositionally biased region" description="Basic and acidic residues" evidence="2">
    <location>
        <begin position="521"/>
        <end position="532"/>
    </location>
</feature>
<keyword evidence="3" id="KW-0812">Transmembrane</keyword>
<sequence>MAQRYPLVEQREYGLAQQRGGWLRKRTSRGDGELPPLAAHQVRVFRVGEEYVEDHGRLRPDDGVVVAASSVTVVDRRASVPVVVEMRIPSAEVGDFTLRTTFHCTVTDARAVVRDGVTDVEALLFGYLRGIPGLAEEGGDLRIVDSATVRRRVDARLAAYLDMRPPVVSGLKAVPSAVDVLTPEELAAHLKEVEEARLAREKERLRDEMEQERVRAEADKERLREEIRREEALMKELNRQERERMRTTYERTDSAEGQEHALGLEAQRNGFVRNQITEDLRVIGNDPIAADFYANRSGDLTAGAFAERRREDESGRLEREDALHKLEQEYLERRATLEREDQERRAALDRDERRYRLDRGDRIRELTRQDRNEEAAAKREEQARSRAEAREDRLRERLEGRQDAQLLREEQRKWAERRIDLGKHLVNRGLVDNAAVDMGAFINSVSEIPRTARPRRWARAGTRRCRRPRRNASTSRPGGRPPPMWSTVTATTATTATSESRRRTLATDAPVRPADWAPFPDDPRPFRPARSDRSPAVRLRGVIGVDEDVLDWVPEERARYTRYGAIVVNTALLGGVSMALAMGTFRSDLPLAVVILVAVVWFWVVLALDSWLVSSTHGVPARNPLRVLLPRLVLSVLLGLFIAEPLLFQIFDKEIHQQIAVGNEEKVSTYKGMLVSCNPADGSDTSGRAACGKYQLKVEGSTAQLRDDIQRNTARTKAMRAQVDGINKTLNAKMATEQRECARDKWIWYGDVADVSQTCERARADSSSYRTTSKIKRYEGELENLVAKGRTLTARMEKAGDAYQPALQRSIDAKTRQRAAELDDDGILTRAHALEAVAWSDWYAGFVFVVLHLLILAVDAMPVLAKLMSGCTTYDTLLTARLDTSRRLHSDDLQVQHACATMEYEVRRHRIEQDTSERMRRLEHDHGLAQAERAALFRAELDARAARILRGTEPGPGRVAHGFRGTVCAPAGRRS</sequence>
<evidence type="ECO:0000256" key="3">
    <source>
        <dbReference type="SAM" id="Phobius"/>
    </source>
</evidence>
<evidence type="ECO:0000256" key="1">
    <source>
        <dbReference type="SAM" id="Coils"/>
    </source>
</evidence>
<evidence type="ECO:0008006" key="6">
    <source>
        <dbReference type="Google" id="ProtNLM"/>
    </source>
</evidence>
<feature type="transmembrane region" description="Helical" evidence="3">
    <location>
        <begin position="842"/>
        <end position="865"/>
    </location>
</feature>
<feature type="region of interest" description="Disordered" evidence="2">
    <location>
        <begin position="368"/>
        <end position="391"/>
    </location>
</feature>
<dbReference type="Pfam" id="PF14362">
    <property type="entry name" value="DUF4407"/>
    <property type="match status" value="1"/>
</dbReference>
<feature type="coiled-coil region" evidence="1">
    <location>
        <begin position="188"/>
        <end position="243"/>
    </location>
</feature>
<feature type="transmembrane region" description="Helical" evidence="3">
    <location>
        <begin position="589"/>
        <end position="608"/>
    </location>
</feature>
<evidence type="ECO:0000313" key="5">
    <source>
        <dbReference type="Proteomes" id="UP000302139"/>
    </source>
</evidence>